<feature type="transmembrane region" description="Helical" evidence="1">
    <location>
        <begin position="69"/>
        <end position="89"/>
    </location>
</feature>
<comment type="caution">
    <text evidence="2">The sequence shown here is derived from an EMBL/GenBank/DDBJ whole genome shotgun (WGS) entry which is preliminary data.</text>
</comment>
<organism evidence="2 3">
    <name type="scientific">Spirilliplanes yamanashiensis</name>
    <dbReference type="NCBI Taxonomy" id="42233"/>
    <lineage>
        <taxon>Bacteria</taxon>
        <taxon>Bacillati</taxon>
        <taxon>Actinomycetota</taxon>
        <taxon>Actinomycetes</taxon>
        <taxon>Micromonosporales</taxon>
        <taxon>Micromonosporaceae</taxon>
        <taxon>Spirilliplanes</taxon>
    </lineage>
</organism>
<keyword evidence="1" id="KW-0812">Transmembrane</keyword>
<evidence type="ECO:0000313" key="3">
    <source>
        <dbReference type="Proteomes" id="UP000652013"/>
    </source>
</evidence>
<evidence type="ECO:0000313" key="2">
    <source>
        <dbReference type="EMBL" id="GIJ03087.1"/>
    </source>
</evidence>
<dbReference type="EMBL" id="BOOY01000018">
    <property type="protein sequence ID" value="GIJ03087.1"/>
    <property type="molecule type" value="Genomic_DNA"/>
</dbReference>
<gene>
    <name evidence="2" type="ORF">Sya03_24390</name>
</gene>
<feature type="transmembrane region" description="Helical" evidence="1">
    <location>
        <begin position="186"/>
        <end position="205"/>
    </location>
</feature>
<keyword evidence="1" id="KW-0472">Membrane</keyword>
<dbReference type="GO" id="GO:0005886">
    <property type="term" value="C:plasma membrane"/>
    <property type="evidence" value="ECO:0007669"/>
    <property type="project" value="UniProtKB-SubCell"/>
</dbReference>
<proteinExistence type="predicted"/>
<evidence type="ECO:0008006" key="4">
    <source>
        <dbReference type="Google" id="ProtNLM"/>
    </source>
</evidence>
<evidence type="ECO:0000256" key="1">
    <source>
        <dbReference type="SAM" id="Phobius"/>
    </source>
</evidence>
<feature type="transmembrane region" description="Helical" evidence="1">
    <location>
        <begin position="16"/>
        <end position="35"/>
    </location>
</feature>
<keyword evidence="1" id="KW-1133">Transmembrane helix</keyword>
<reference evidence="2" key="1">
    <citation type="submission" date="2021-01" db="EMBL/GenBank/DDBJ databases">
        <title>Whole genome shotgun sequence of Spirilliplanes yamanashiensis NBRC 15828.</title>
        <authorList>
            <person name="Komaki H."/>
            <person name="Tamura T."/>
        </authorList>
    </citation>
    <scope>NUCLEOTIDE SEQUENCE</scope>
    <source>
        <strain evidence="2">NBRC 15828</strain>
    </source>
</reference>
<feature type="transmembrane region" description="Helical" evidence="1">
    <location>
        <begin position="157"/>
        <end position="179"/>
    </location>
</feature>
<sequence length="264" mass="27129">MLGSVFSKALRDQRRALIGWSTGVALLVLLMAALWPSVRDMPDLSEFIAGYPEPMRELFRMEDFATGTGFLNAELFSSILPILFIVFAIGRGARAVAGEEESGTLDALLVTRVTTTRLVMEHAAALAVTLTALGGVLFVAVLGGSAAFGMGVSPADLAGATVATVLLGIEFGWLALAVGAATGHRAAAIGAASAAAFGAYLLYAAGQLVDAVGTWQAWSPFHQALADGPLGAGLRPEYLLMPLAAAVALAAAAAVFDRRDIAGP</sequence>
<protein>
    <recommendedName>
        <fullName evidence="4">ABC transporter permease</fullName>
    </recommendedName>
</protein>
<feature type="transmembrane region" description="Helical" evidence="1">
    <location>
        <begin position="124"/>
        <end position="151"/>
    </location>
</feature>
<dbReference type="GO" id="GO:0140359">
    <property type="term" value="F:ABC-type transporter activity"/>
    <property type="evidence" value="ECO:0007669"/>
    <property type="project" value="InterPro"/>
</dbReference>
<accession>A0A8J4DIH3</accession>
<dbReference type="RefSeq" id="WP_203938378.1">
    <property type="nucleotide sequence ID" value="NZ_BAAAGJ010000005.1"/>
</dbReference>
<dbReference type="Proteomes" id="UP000652013">
    <property type="component" value="Unassembled WGS sequence"/>
</dbReference>
<feature type="transmembrane region" description="Helical" evidence="1">
    <location>
        <begin position="238"/>
        <end position="256"/>
    </location>
</feature>
<keyword evidence="3" id="KW-1185">Reference proteome</keyword>
<dbReference type="AlphaFoldDB" id="A0A8J4DIH3"/>
<name>A0A8J4DIH3_9ACTN</name>